<evidence type="ECO:0000256" key="5">
    <source>
        <dbReference type="ARBA" id="ARBA00023136"/>
    </source>
</evidence>
<gene>
    <name evidence="8" type="ORF">IQ13_1645</name>
</gene>
<evidence type="ECO:0000256" key="4">
    <source>
        <dbReference type="ARBA" id="ARBA00022989"/>
    </source>
</evidence>
<feature type="transmembrane region" description="Helical" evidence="6">
    <location>
        <begin position="742"/>
        <end position="761"/>
    </location>
</feature>
<feature type="transmembrane region" description="Helical" evidence="6">
    <location>
        <begin position="244"/>
        <end position="267"/>
    </location>
</feature>
<dbReference type="PROSITE" id="PS50156">
    <property type="entry name" value="SSD"/>
    <property type="match status" value="2"/>
</dbReference>
<keyword evidence="5 6" id="KW-0472">Membrane</keyword>
<feature type="transmembrane region" description="Helical" evidence="6">
    <location>
        <begin position="274"/>
        <end position="292"/>
    </location>
</feature>
<dbReference type="SUPFAM" id="SSF82866">
    <property type="entry name" value="Multidrug efflux transporter AcrB transmembrane domain"/>
    <property type="match status" value="2"/>
</dbReference>
<organism evidence="8 9">
    <name type="scientific">Lacibacter cauensis</name>
    <dbReference type="NCBI Taxonomy" id="510947"/>
    <lineage>
        <taxon>Bacteria</taxon>
        <taxon>Pseudomonadati</taxon>
        <taxon>Bacteroidota</taxon>
        <taxon>Chitinophagia</taxon>
        <taxon>Chitinophagales</taxon>
        <taxon>Chitinophagaceae</taxon>
        <taxon>Lacibacter</taxon>
    </lineage>
</organism>
<comment type="caution">
    <text evidence="8">The sequence shown here is derived from an EMBL/GenBank/DDBJ whole genome shotgun (WGS) entry which is preliminary data.</text>
</comment>
<accession>A0A562SQW8</accession>
<dbReference type="Pfam" id="PF03176">
    <property type="entry name" value="MMPL"/>
    <property type="match status" value="2"/>
</dbReference>
<dbReference type="PANTHER" id="PTHR33406:SF12">
    <property type="entry name" value="BLR2997 PROTEIN"/>
    <property type="match status" value="1"/>
</dbReference>
<keyword evidence="4 6" id="KW-1133">Transmembrane helix</keyword>
<evidence type="ECO:0000256" key="2">
    <source>
        <dbReference type="ARBA" id="ARBA00022475"/>
    </source>
</evidence>
<feature type="transmembrane region" description="Helical" evidence="6">
    <location>
        <begin position="348"/>
        <end position="371"/>
    </location>
</feature>
<dbReference type="GO" id="GO:0005886">
    <property type="term" value="C:plasma membrane"/>
    <property type="evidence" value="ECO:0007669"/>
    <property type="project" value="UniProtKB-SubCell"/>
</dbReference>
<keyword evidence="2" id="KW-1003">Cell membrane</keyword>
<name>A0A562SQW8_9BACT</name>
<feature type="domain" description="SSD" evidence="7">
    <location>
        <begin position="666"/>
        <end position="792"/>
    </location>
</feature>
<dbReference type="Gene3D" id="1.20.1640.10">
    <property type="entry name" value="Multidrug efflux transporter AcrB transmembrane domain"/>
    <property type="match status" value="2"/>
</dbReference>
<evidence type="ECO:0000256" key="6">
    <source>
        <dbReference type="SAM" id="Phobius"/>
    </source>
</evidence>
<feature type="transmembrane region" description="Helical" evidence="6">
    <location>
        <begin position="221"/>
        <end position="238"/>
    </location>
</feature>
<feature type="transmembrane region" description="Helical" evidence="6">
    <location>
        <begin position="404"/>
        <end position="423"/>
    </location>
</feature>
<dbReference type="RefSeq" id="WP_144885763.1">
    <property type="nucleotide sequence ID" value="NZ_VLLE01000003.1"/>
</dbReference>
<dbReference type="InterPro" id="IPR050545">
    <property type="entry name" value="Mycobact_MmpL"/>
</dbReference>
<keyword evidence="3 6" id="KW-0812">Transmembrane</keyword>
<protein>
    <recommendedName>
        <fullName evidence="7">SSD domain-containing protein</fullName>
    </recommendedName>
</protein>
<dbReference type="EMBL" id="VLLE01000003">
    <property type="protein sequence ID" value="TWI83533.1"/>
    <property type="molecule type" value="Genomic_DNA"/>
</dbReference>
<feature type="transmembrane region" description="Helical" evidence="6">
    <location>
        <begin position="643"/>
        <end position="659"/>
    </location>
</feature>
<evidence type="ECO:0000313" key="9">
    <source>
        <dbReference type="Proteomes" id="UP000316167"/>
    </source>
</evidence>
<feature type="transmembrane region" description="Helical" evidence="6">
    <location>
        <begin position="312"/>
        <end position="336"/>
    </location>
</feature>
<feature type="domain" description="SSD" evidence="7">
    <location>
        <begin position="247"/>
        <end position="370"/>
    </location>
</feature>
<dbReference type="PANTHER" id="PTHR33406">
    <property type="entry name" value="MEMBRANE PROTEIN MJ1562-RELATED"/>
    <property type="match status" value="1"/>
</dbReference>
<evidence type="ECO:0000313" key="8">
    <source>
        <dbReference type="EMBL" id="TWI83533.1"/>
    </source>
</evidence>
<dbReference type="Proteomes" id="UP000316167">
    <property type="component" value="Unassembled WGS sequence"/>
</dbReference>
<proteinExistence type="predicted"/>
<feature type="transmembrane region" description="Helical" evidence="6">
    <location>
        <begin position="694"/>
        <end position="714"/>
    </location>
</feature>
<evidence type="ECO:0000256" key="3">
    <source>
        <dbReference type="ARBA" id="ARBA00022692"/>
    </source>
</evidence>
<evidence type="ECO:0000259" key="7">
    <source>
        <dbReference type="PROSITE" id="PS50156"/>
    </source>
</evidence>
<dbReference type="AlphaFoldDB" id="A0A562SQW8"/>
<feature type="transmembrane region" description="Helical" evidence="6">
    <location>
        <begin position="666"/>
        <end position="688"/>
    </location>
</feature>
<sequence length="805" mass="90199">MWYNLGKWVLRNRLPLLIAVILSTAVMAFFAAKVQRSYDNAKAIPIDHPKYLEYEAFKKKFGEDGSLLVVGFEKKDMFELNFFRSFTKLQSEMKKVAGVEDVLSISAAVALVKDTAGEKLRTVTVFPETISTQAQLDSCKQVLYNLPFYKGLFYNPDANVYMIAVRINKEVLNSKKRDVSVNGVIKLVTAFEKEYNTTMHLSGLPHVRTVMSTRIASEMQYFLLGSVLLSALILLLFFRSFSTMWLSMAVVIIGVIWSLATMVMFGYKITILNALIPPLMVVIGIPNCVYFLNKFHTEFKKTGDKQQSLINMIGRMGIVTLFCNIAAAIGFAVFALTKSQILREFGIVAGINIMVLFVISFILIPVVLSYLPAPKQRHVRYLENERLNKWIMRIEMWVFNHPKYIYTATAVLVALSLVGVMRLKSVGYIVDDLPKNDKLYVDLKFFEQHFSGVMPLEIVVDTKKKQGAVRSISNLTKIDSLVQYLQRRPEIGKALALTEGLKFARQAYYDGDSNMYQVPNEFDLAFLAPYLQMKADSNSKNNNFVKLVSNFVDSTKQKARISVNMADVGSDSLPKILTAVQLKADSLFNADSIEYAAMINKGEVKPNEIDSARLEKSANIQLTGTSIIFVEGSRFIINGLKESIFWAFLLIALCMLYLFRSVRILICSLIPNIIPLVITAGVMGWVGIPLKPSTVLVFSVALGIAIDVTIRFLINYKQELPLHQHETAETVKQTIRHTGISIIYTSLVLVAGFIIFCFSGFGGTQALGWLTSLTLLVAMITNLVLLPVLLISTGKKPTTVHKKTS</sequence>
<keyword evidence="9" id="KW-1185">Reference proteome</keyword>
<reference evidence="8 9" key="1">
    <citation type="journal article" date="2015" name="Stand. Genomic Sci.">
        <title>Genomic Encyclopedia of Bacterial and Archaeal Type Strains, Phase III: the genomes of soil and plant-associated and newly described type strains.</title>
        <authorList>
            <person name="Whitman W.B."/>
            <person name="Woyke T."/>
            <person name="Klenk H.P."/>
            <person name="Zhou Y."/>
            <person name="Lilburn T.G."/>
            <person name="Beck B.J."/>
            <person name="De Vos P."/>
            <person name="Vandamme P."/>
            <person name="Eisen J.A."/>
            <person name="Garrity G."/>
            <person name="Hugenholtz P."/>
            <person name="Kyrpides N.C."/>
        </authorList>
    </citation>
    <scope>NUCLEOTIDE SEQUENCE [LARGE SCALE GENOMIC DNA]</scope>
    <source>
        <strain evidence="8 9">CGMCC 1.7271</strain>
    </source>
</reference>
<evidence type="ECO:0000256" key="1">
    <source>
        <dbReference type="ARBA" id="ARBA00004651"/>
    </source>
</evidence>
<dbReference type="InterPro" id="IPR004869">
    <property type="entry name" value="MMPL_dom"/>
</dbReference>
<dbReference type="InterPro" id="IPR000731">
    <property type="entry name" value="SSD"/>
</dbReference>
<feature type="transmembrane region" description="Helical" evidence="6">
    <location>
        <begin position="767"/>
        <end position="791"/>
    </location>
</feature>
<comment type="subcellular location">
    <subcellularLocation>
        <location evidence="1">Cell membrane</location>
        <topology evidence="1">Multi-pass membrane protein</topology>
    </subcellularLocation>
</comment>
<dbReference type="OrthoDB" id="9805018at2"/>
<feature type="transmembrane region" description="Helical" evidence="6">
    <location>
        <begin position="14"/>
        <end position="32"/>
    </location>
</feature>